<gene>
    <name evidence="14" type="ORF">niasHT_039302</name>
</gene>
<evidence type="ECO:0000313" key="15">
    <source>
        <dbReference type="Proteomes" id="UP001620626"/>
    </source>
</evidence>
<evidence type="ECO:0000256" key="6">
    <source>
        <dbReference type="ARBA" id="ARBA00022679"/>
    </source>
</evidence>
<comment type="subunit">
    <text evidence="4 11">The glycine cleavage system is composed of four proteins: P, T, L and H.</text>
</comment>
<dbReference type="EC" id="2.1.2.10" evidence="11"/>
<dbReference type="Gene3D" id="3.30.1360.120">
    <property type="entry name" value="Probable tRNA modification gtpase trme, domain 1"/>
    <property type="match status" value="1"/>
</dbReference>
<comment type="similarity">
    <text evidence="3 11">Belongs to the GcvT family.</text>
</comment>
<dbReference type="SUPFAM" id="SSF101790">
    <property type="entry name" value="Aminomethyltransferase beta-barrel domain"/>
    <property type="match status" value="1"/>
</dbReference>
<dbReference type="PIRSF" id="PIRSF006487">
    <property type="entry name" value="GcvT"/>
    <property type="match status" value="1"/>
</dbReference>
<reference evidence="14 15" key="1">
    <citation type="submission" date="2024-10" db="EMBL/GenBank/DDBJ databases">
        <authorList>
            <person name="Kim D."/>
        </authorList>
    </citation>
    <scope>NUCLEOTIDE SEQUENCE [LARGE SCALE GENOMIC DNA]</scope>
    <source>
        <strain evidence="14">BH-2024</strain>
    </source>
</reference>
<comment type="function">
    <text evidence="1 11">The glycine cleavage system catalyzes the degradation of glycine.</text>
</comment>
<evidence type="ECO:0000313" key="14">
    <source>
        <dbReference type="EMBL" id="KAL3084176.1"/>
    </source>
</evidence>
<proteinExistence type="inferred from homology"/>
<feature type="binding site" evidence="10">
    <location>
        <position position="222"/>
    </location>
    <ligand>
        <name>substrate</name>
    </ligand>
</feature>
<dbReference type="InterPro" id="IPR027266">
    <property type="entry name" value="TrmE/GcvT-like"/>
</dbReference>
<sequence length="409" mass="44589">MLFVRFRSLFGTYRAFSEFPSANRTCLYDFHVKNGAKMVGFAGFSMPIQYDLSVSASVLHTRSNVSLFDVSHMLQTEITGAHRVQFIESLTPTDVTNLPENGGALSVFTNSEGGIIDDLIISKTAHESLYLVTNAGRIGIDLPYLEQKASEWRGNGKEIQVNVLQKRALIAVQGPETMKLLGPETDVPLDSLFFMHSSVGKVCGIENCRVTRCGYTGEDGVEISVPVEAAEKLVTKLLSSRVARPKLAGLGARDVLRTEAGLCLFGNEIDEQTTPVEAGIAFVIAKRRRQTLGFPGAERIIRQLEKKDFVKKRVGLASTKTGRAARNKMPIANPTNGSSVGFVTSGCPSPTLGKNIAMGYVDKACAKIGNILTVESGRDRMIEVEVVKMPFVKSAYYLKPASVDEDKKK</sequence>
<dbReference type="NCBIfam" id="TIGR00528">
    <property type="entry name" value="gcvT"/>
    <property type="match status" value="1"/>
</dbReference>
<dbReference type="InterPro" id="IPR006223">
    <property type="entry name" value="GcvT"/>
</dbReference>
<comment type="subcellular location">
    <subcellularLocation>
        <location evidence="2 11">Mitochondrion</location>
    </subcellularLocation>
</comment>
<evidence type="ECO:0000256" key="4">
    <source>
        <dbReference type="ARBA" id="ARBA00011690"/>
    </source>
</evidence>
<evidence type="ECO:0000256" key="9">
    <source>
        <dbReference type="ARBA" id="ARBA00047665"/>
    </source>
</evidence>
<name>A0ABD2J350_9BILA</name>
<dbReference type="Gene3D" id="3.30.70.1400">
    <property type="entry name" value="Aminomethyltransferase beta-barrel domains"/>
    <property type="match status" value="1"/>
</dbReference>
<dbReference type="FunFam" id="3.30.70.1400:FF:000001">
    <property type="entry name" value="Aminomethyltransferase"/>
    <property type="match status" value="1"/>
</dbReference>
<evidence type="ECO:0000256" key="3">
    <source>
        <dbReference type="ARBA" id="ARBA00008609"/>
    </source>
</evidence>
<protein>
    <recommendedName>
        <fullName evidence="11">Aminomethyltransferase</fullName>
        <ecNumber evidence="11">2.1.2.10</ecNumber>
    </recommendedName>
    <alternativeName>
        <fullName evidence="11">Glycine cleavage system T protein</fullName>
    </alternativeName>
</protein>
<feature type="domain" description="Aminomethyltransferase C-terminal" evidence="13">
    <location>
        <begin position="311"/>
        <end position="393"/>
    </location>
</feature>
<dbReference type="Pfam" id="PF01571">
    <property type="entry name" value="GCV_T"/>
    <property type="match status" value="1"/>
</dbReference>
<evidence type="ECO:0000256" key="5">
    <source>
        <dbReference type="ARBA" id="ARBA00022576"/>
    </source>
</evidence>
<keyword evidence="6 11" id="KW-0808">Transferase</keyword>
<dbReference type="GO" id="GO:0004047">
    <property type="term" value="F:aminomethyltransferase activity"/>
    <property type="evidence" value="ECO:0007669"/>
    <property type="project" value="UniProtKB-EC"/>
</dbReference>
<dbReference type="GO" id="GO:0008483">
    <property type="term" value="F:transaminase activity"/>
    <property type="evidence" value="ECO:0007669"/>
    <property type="project" value="UniProtKB-KW"/>
</dbReference>
<organism evidence="14 15">
    <name type="scientific">Heterodera trifolii</name>
    <dbReference type="NCBI Taxonomy" id="157864"/>
    <lineage>
        <taxon>Eukaryota</taxon>
        <taxon>Metazoa</taxon>
        <taxon>Ecdysozoa</taxon>
        <taxon>Nematoda</taxon>
        <taxon>Chromadorea</taxon>
        <taxon>Rhabditida</taxon>
        <taxon>Tylenchina</taxon>
        <taxon>Tylenchomorpha</taxon>
        <taxon>Tylenchoidea</taxon>
        <taxon>Heteroderidae</taxon>
        <taxon>Heteroderinae</taxon>
        <taxon>Heterodera</taxon>
    </lineage>
</organism>
<accession>A0ABD2J350</accession>
<dbReference type="Gene3D" id="2.40.30.110">
    <property type="entry name" value="Aminomethyltransferase beta-barrel domains"/>
    <property type="match status" value="1"/>
</dbReference>
<evidence type="ECO:0000256" key="10">
    <source>
        <dbReference type="PIRSR" id="PIRSR006487-1"/>
    </source>
</evidence>
<dbReference type="InterPro" id="IPR029043">
    <property type="entry name" value="GcvT/YgfZ_C"/>
</dbReference>
<dbReference type="AlphaFoldDB" id="A0ABD2J350"/>
<dbReference type="Pfam" id="PF08669">
    <property type="entry name" value="GCV_T_C"/>
    <property type="match status" value="1"/>
</dbReference>
<evidence type="ECO:0000256" key="1">
    <source>
        <dbReference type="ARBA" id="ARBA00003631"/>
    </source>
</evidence>
<evidence type="ECO:0000256" key="2">
    <source>
        <dbReference type="ARBA" id="ARBA00004173"/>
    </source>
</evidence>
<dbReference type="SUPFAM" id="SSF103025">
    <property type="entry name" value="Folate-binding domain"/>
    <property type="match status" value="1"/>
</dbReference>
<dbReference type="InterPro" id="IPR006222">
    <property type="entry name" value="GCVT_N"/>
</dbReference>
<dbReference type="Gene3D" id="4.10.1250.10">
    <property type="entry name" value="Aminomethyltransferase fragment"/>
    <property type="match status" value="1"/>
</dbReference>
<keyword evidence="5 11" id="KW-0032">Aminotransferase</keyword>
<dbReference type="EMBL" id="JBICBT010001083">
    <property type="protein sequence ID" value="KAL3084176.1"/>
    <property type="molecule type" value="Genomic_DNA"/>
</dbReference>
<dbReference type="GO" id="GO:0005739">
    <property type="term" value="C:mitochondrion"/>
    <property type="evidence" value="ECO:0007669"/>
    <property type="project" value="UniProtKB-SubCell"/>
</dbReference>
<comment type="catalytic activity">
    <reaction evidence="9 11">
        <text>N(6)-[(R)-S(8)-aminomethyldihydrolipoyl]-L-lysyl-[protein] + (6S)-5,6,7,8-tetrahydrofolate = N(6)-[(R)-dihydrolipoyl]-L-lysyl-[protein] + (6R)-5,10-methylene-5,6,7,8-tetrahydrofolate + NH4(+)</text>
        <dbReference type="Rhea" id="RHEA:16945"/>
        <dbReference type="Rhea" id="RHEA-COMP:10475"/>
        <dbReference type="Rhea" id="RHEA-COMP:10492"/>
        <dbReference type="ChEBI" id="CHEBI:15636"/>
        <dbReference type="ChEBI" id="CHEBI:28938"/>
        <dbReference type="ChEBI" id="CHEBI:57453"/>
        <dbReference type="ChEBI" id="CHEBI:83100"/>
        <dbReference type="ChEBI" id="CHEBI:83143"/>
        <dbReference type="EC" id="2.1.2.10"/>
    </reaction>
</comment>
<evidence type="ECO:0000259" key="13">
    <source>
        <dbReference type="Pfam" id="PF08669"/>
    </source>
</evidence>
<dbReference type="PANTHER" id="PTHR43757:SF16">
    <property type="entry name" value="AMINOMETHYLTRANSFERASE, MITOCHONDRIAL"/>
    <property type="match status" value="1"/>
</dbReference>
<dbReference type="PANTHER" id="PTHR43757">
    <property type="entry name" value="AMINOMETHYLTRANSFERASE"/>
    <property type="match status" value="1"/>
</dbReference>
<evidence type="ECO:0000256" key="7">
    <source>
        <dbReference type="ARBA" id="ARBA00022946"/>
    </source>
</evidence>
<dbReference type="InterPro" id="IPR028896">
    <property type="entry name" value="GcvT/YgfZ/DmdA"/>
</dbReference>
<evidence type="ECO:0000259" key="12">
    <source>
        <dbReference type="Pfam" id="PF01571"/>
    </source>
</evidence>
<dbReference type="InterPro" id="IPR013977">
    <property type="entry name" value="GcvT_C"/>
</dbReference>
<evidence type="ECO:0000256" key="8">
    <source>
        <dbReference type="ARBA" id="ARBA00023128"/>
    </source>
</evidence>
<feature type="domain" description="GCVT N-terminal" evidence="12">
    <location>
        <begin position="27"/>
        <end position="286"/>
    </location>
</feature>
<evidence type="ECO:0000256" key="11">
    <source>
        <dbReference type="RuleBase" id="RU003981"/>
    </source>
</evidence>
<keyword evidence="15" id="KW-1185">Reference proteome</keyword>
<keyword evidence="8 11" id="KW-0496">Mitochondrion</keyword>
<dbReference type="Proteomes" id="UP001620626">
    <property type="component" value="Unassembled WGS sequence"/>
</dbReference>
<comment type="caution">
    <text evidence="14">The sequence shown here is derived from an EMBL/GenBank/DDBJ whole genome shotgun (WGS) entry which is preliminary data.</text>
</comment>
<keyword evidence="7 11" id="KW-0809">Transit peptide</keyword>